<feature type="transmembrane region" description="Helical" evidence="1">
    <location>
        <begin position="193"/>
        <end position="214"/>
    </location>
</feature>
<sequence>MTGLGTIINSVSIIAGGLVGHFTSRLFRAEQQEALNKACGVSVLFIGIAGAMEGMLSIDGGTISSGKSMLVVLCLAIGTVIGELIGIEHGFESFGEWLKQKTGNSKDAEFVNAFVTASLTVSIGAMAIVGSIQDGLLHDYSTLAVKSVLDFIIIAVMTSSMGRGCAFSAIPVFVFEGSITLLAGLLSPVMTELALAYLSLVGSLLIFCIGVNLIWGKKVSVANMLPSVVLAVLAAYLPWGF</sequence>
<dbReference type="PANTHER" id="PTHR36111">
    <property type="entry name" value="INNER MEMBRANE PROTEIN-RELATED"/>
    <property type="match status" value="1"/>
</dbReference>
<keyword evidence="1" id="KW-0812">Transmembrane</keyword>
<evidence type="ECO:0000313" key="3">
    <source>
        <dbReference type="Proteomes" id="UP001437460"/>
    </source>
</evidence>
<gene>
    <name evidence="2" type="ORF">WMO41_10400</name>
</gene>
<feature type="transmembrane region" description="Helical" evidence="1">
    <location>
        <begin position="6"/>
        <end position="27"/>
    </location>
</feature>
<proteinExistence type="predicted"/>
<dbReference type="EMBL" id="JBBMFJ010000021">
    <property type="protein sequence ID" value="MEQ2563562.1"/>
    <property type="molecule type" value="Genomic_DNA"/>
</dbReference>
<keyword evidence="1" id="KW-0472">Membrane</keyword>
<dbReference type="PANTHER" id="PTHR36111:SF2">
    <property type="entry name" value="INNER MEMBRANE PROTEIN"/>
    <property type="match status" value="1"/>
</dbReference>
<accession>A0ABV1HMM2</accession>
<reference evidence="2 3" key="1">
    <citation type="submission" date="2024-03" db="EMBL/GenBank/DDBJ databases">
        <title>Human intestinal bacterial collection.</title>
        <authorList>
            <person name="Pauvert C."/>
            <person name="Hitch T.C.A."/>
            <person name="Clavel T."/>
        </authorList>
    </citation>
    <scope>NUCLEOTIDE SEQUENCE [LARGE SCALE GENOMIC DNA]</scope>
    <source>
        <strain evidence="2 3">CLA-AP-H27</strain>
    </source>
</reference>
<feature type="transmembrane region" description="Helical" evidence="1">
    <location>
        <begin position="39"/>
        <end position="58"/>
    </location>
</feature>
<dbReference type="Proteomes" id="UP001437460">
    <property type="component" value="Unassembled WGS sequence"/>
</dbReference>
<dbReference type="InterPro" id="IPR007563">
    <property type="entry name" value="DUF554"/>
</dbReference>
<keyword evidence="3" id="KW-1185">Reference proteome</keyword>
<name>A0ABV1HMM2_9FIRM</name>
<feature type="transmembrane region" description="Helical" evidence="1">
    <location>
        <begin position="140"/>
        <end position="158"/>
    </location>
</feature>
<feature type="transmembrane region" description="Helical" evidence="1">
    <location>
        <begin position="221"/>
        <end position="239"/>
    </location>
</feature>
<keyword evidence="1" id="KW-1133">Transmembrane helix</keyword>
<feature type="transmembrane region" description="Helical" evidence="1">
    <location>
        <begin position="108"/>
        <end position="128"/>
    </location>
</feature>
<evidence type="ECO:0000313" key="2">
    <source>
        <dbReference type="EMBL" id="MEQ2563562.1"/>
    </source>
</evidence>
<evidence type="ECO:0000256" key="1">
    <source>
        <dbReference type="SAM" id="Phobius"/>
    </source>
</evidence>
<organism evidence="2 3">
    <name type="scientific">Ventrimonas faecis</name>
    <dbReference type="NCBI Taxonomy" id="3133170"/>
    <lineage>
        <taxon>Bacteria</taxon>
        <taxon>Bacillati</taxon>
        <taxon>Bacillota</taxon>
        <taxon>Clostridia</taxon>
        <taxon>Lachnospirales</taxon>
        <taxon>Lachnospiraceae</taxon>
        <taxon>Ventrimonas</taxon>
    </lineage>
</organism>
<feature type="transmembrane region" description="Helical" evidence="1">
    <location>
        <begin position="70"/>
        <end position="87"/>
    </location>
</feature>
<dbReference type="RefSeq" id="WP_349229691.1">
    <property type="nucleotide sequence ID" value="NZ_JBBMFJ010000021.1"/>
</dbReference>
<protein>
    <submittedName>
        <fullName evidence="2">DUF554 domain-containing protein</fullName>
    </submittedName>
</protein>
<dbReference type="Pfam" id="PF04474">
    <property type="entry name" value="DUF554"/>
    <property type="match status" value="1"/>
</dbReference>
<comment type="caution">
    <text evidence="2">The sequence shown here is derived from an EMBL/GenBank/DDBJ whole genome shotgun (WGS) entry which is preliminary data.</text>
</comment>
<feature type="transmembrane region" description="Helical" evidence="1">
    <location>
        <begin position="165"/>
        <end position="187"/>
    </location>
</feature>